<sequence length="104" mass="11336">MDINTLKLDNTFIGQAFYEKLGNAPRQVAGEAGQFQRHVVSNEKHGVFHIITPALPNVFKTDDVVEISGEAIFYEDVSLNGRNVAPALNVRATGLKLVQNGGNK</sequence>
<proteinExistence type="predicted"/>
<dbReference type="Proteomes" id="UP000483839">
    <property type="component" value="Unassembled WGS sequence"/>
</dbReference>
<reference evidence="1 2" key="1">
    <citation type="submission" date="2019-11" db="EMBL/GenBank/DDBJ databases">
        <title>Streptococcus uberis isolated from clinical mastitis cases on a southeastern Queensland dairy.</title>
        <authorList>
            <person name="Workentine M.L."/>
            <person name="Price R."/>
            <person name="Olchowy T."/>
        </authorList>
    </citation>
    <scope>NUCLEOTIDE SEQUENCE [LARGE SCALE GENOMIC DNA]</scope>
    <source>
        <strain evidence="1 2">OLC4459-A17</strain>
    </source>
</reference>
<dbReference type="EMBL" id="WLXI01000029">
    <property type="protein sequence ID" value="MTD01267.1"/>
    <property type="molecule type" value="Genomic_DNA"/>
</dbReference>
<dbReference type="AlphaFoldDB" id="A0A6L6G7Y8"/>
<evidence type="ECO:0000313" key="1">
    <source>
        <dbReference type="EMBL" id="MTD01267.1"/>
    </source>
</evidence>
<gene>
    <name evidence="1" type="ORF">GKS16_03120</name>
</gene>
<dbReference type="RefSeq" id="WP_154590925.1">
    <property type="nucleotide sequence ID" value="NZ_JADFAY010000012.1"/>
</dbReference>
<protein>
    <submittedName>
        <fullName evidence="1">Cytoplasmic protein</fullName>
    </submittedName>
</protein>
<organism evidence="1 2">
    <name type="scientific">Streptococcus uberis</name>
    <dbReference type="NCBI Taxonomy" id="1349"/>
    <lineage>
        <taxon>Bacteria</taxon>
        <taxon>Bacillati</taxon>
        <taxon>Bacillota</taxon>
        <taxon>Bacilli</taxon>
        <taxon>Lactobacillales</taxon>
        <taxon>Streptococcaceae</taxon>
        <taxon>Streptococcus</taxon>
    </lineage>
</organism>
<comment type="caution">
    <text evidence="1">The sequence shown here is derived from an EMBL/GenBank/DDBJ whole genome shotgun (WGS) entry which is preliminary data.</text>
</comment>
<accession>A0A6L6G7Y8</accession>
<name>A0A6L6G7Y8_STRUB</name>
<evidence type="ECO:0000313" key="2">
    <source>
        <dbReference type="Proteomes" id="UP000483839"/>
    </source>
</evidence>